<dbReference type="OrthoDB" id="9773683at2"/>
<dbReference type="PANTHER" id="PTHR43163:SF6">
    <property type="entry name" value="DIPEPTIDE TRANSPORT SYSTEM PERMEASE PROTEIN DPPB-RELATED"/>
    <property type="match status" value="1"/>
</dbReference>
<evidence type="ECO:0000313" key="10">
    <source>
        <dbReference type="Proteomes" id="UP000009875"/>
    </source>
</evidence>
<keyword evidence="4 7" id="KW-0812">Transmembrane</keyword>
<reference evidence="9 10" key="1">
    <citation type="submission" date="2012-09" db="EMBL/GenBank/DDBJ databases">
        <title>The Genome Sequence of Alloiococcus otitis ATCC 51267.</title>
        <authorList>
            <consortium name="The Broad Institute Genome Sequencing Platform"/>
            <person name="Earl A."/>
            <person name="Ward D."/>
            <person name="Feldgarden M."/>
            <person name="Gevers D."/>
            <person name="Huys G."/>
            <person name="Walker B."/>
            <person name="Young S.K."/>
            <person name="Zeng Q."/>
            <person name="Gargeya S."/>
            <person name="Fitzgerald M."/>
            <person name="Haas B."/>
            <person name="Abouelleil A."/>
            <person name="Alvarado L."/>
            <person name="Arachchi H.M."/>
            <person name="Berlin A.M."/>
            <person name="Chapman S.B."/>
            <person name="Goldberg J."/>
            <person name="Griggs A."/>
            <person name="Gujja S."/>
            <person name="Hansen M."/>
            <person name="Howarth C."/>
            <person name="Imamovic A."/>
            <person name="Larimer J."/>
            <person name="McCowen C."/>
            <person name="Montmayeur A."/>
            <person name="Murphy C."/>
            <person name="Neiman D."/>
            <person name="Pearson M."/>
            <person name="Priest M."/>
            <person name="Roberts A."/>
            <person name="Saif S."/>
            <person name="Shea T."/>
            <person name="Sisk P."/>
            <person name="Sykes S."/>
            <person name="Wortman J."/>
            <person name="Nusbaum C."/>
            <person name="Birren B."/>
        </authorList>
    </citation>
    <scope>NUCLEOTIDE SEQUENCE [LARGE SCALE GENOMIC DNA]</scope>
    <source>
        <strain evidence="9 10">ATCC 51267</strain>
    </source>
</reference>
<dbReference type="EMBL" id="AGXA01000004">
    <property type="protein sequence ID" value="EKU94165.1"/>
    <property type="molecule type" value="Genomic_DNA"/>
</dbReference>
<protein>
    <recommendedName>
        <fullName evidence="8">ABC transmembrane type-1 domain-containing protein</fullName>
    </recommendedName>
</protein>
<dbReference type="Gene3D" id="1.10.3720.10">
    <property type="entry name" value="MetI-like"/>
    <property type="match status" value="1"/>
</dbReference>
<comment type="subcellular location">
    <subcellularLocation>
        <location evidence="1 7">Cell membrane</location>
        <topology evidence="1 7">Multi-pass membrane protein</topology>
    </subcellularLocation>
</comment>
<evidence type="ECO:0000256" key="2">
    <source>
        <dbReference type="ARBA" id="ARBA00022448"/>
    </source>
</evidence>
<dbReference type="Pfam" id="PF19300">
    <property type="entry name" value="BPD_transp_1_N"/>
    <property type="match status" value="1"/>
</dbReference>
<dbReference type="CDD" id="cd06261">
    <property type="entry name" value="TM_PBP2"/>
    <property type="match status" value="1"/>
</dbReference>
<dbReference type="GO" id="GO:0005886">
    <property type="term" value="C:plasma membrane"/>
    <property type="evidence" value="ECO:0007669"/>
    <property type="project" value="UniProtKB-SubCell"/>
</dbReference>
<dbReference type="HOGENOM" id="CLU_036879_0_1_9"/>
<dbReference type="GO" id="GO:0071916">
    <property type="term" value="F:dipeptide transmembrane transporter activity"/>
    <property type="evidence" value="ECO:0007669"/>
    <property type="project" value="TreeGrafter"/>
</dbReference>
<keyword evidence="5 7" id="KW-1133">Transmembrane helix</keyword>
<sequence>MKIIVKKIMTTIVTLLLVSIIIFLMFNVLPGNPAQSILGIDADPAQIQNLEIELGLDRNLLERYFEWLVNLFSGDLGISYRYQQPVADIISSRLPVTVSLTIYSFVITLIFAIPLGLFISRYEGTMMSTIVSLITQLGISTPSFWLGFLLIYFFAYKLNLFPTFGYIPFRDNFVGGLQSLFLPSLAIAISNIAVIIRYLSNSVSDQLSQDYVTTAMVKGASDGRIMYRHVLKNASLPVITIIGLMVADTLGGSIIIENVFALPGLGSLLNASVESRDFPLIQSLVMFISIIIIVTNLVVDIVYNLIDPRIKLGGK</sequence>
<dbReference type="InterPro" id="IPR045621">
    <property type="entry name" value="BPD_transp_1_N"/>
</dbReference>
<comment type="similarity">
    <text evidence="7">Belongs to the binding-protein-dependent transport system permease family.</text>
</comment>
<keyword evidence="2 7" id="KW-0813">Transport</keyword>
<feature type="transmembrane region" description="Helical" evidence="7">
    <location>
        <begin position="175"/>
        <end position="199"/>
    </location>
</feature>
<feature type="domain" description="ABC transmembrane type-1" evidence="8">
    <location>
        <begin position="94"/>
        <end position="303"/>
    </location>
</feature>
<keyword evidence="3" id="KW-1003">Cell membrane</keyword>
<evidence type="ECO:0000256" key="5">
    <source>
        <dbReference type="ARBA" id="ARBA00022989"/>
    </source>
</evidence>
<keyword evidence="10" id="KW-1185">Reference proteome</keyword>
<dbReference type="PROSITE" id="PS50928">
    <property type="entry name" value="ABC_TM1"/>
    <property type="match status" value="1"/>
</dbReference>
<dbReference type="RefSeq" id="WP_003776427.1">
    <property type="nucleotide sequence ID" value="NZ_JH992957.1"/>
</dbReference>
<keyword evidence="6 7" id="KW-0472">Membrane</keyword>
<accession>K9EY53</accession>
<gene>
    <name evidence="9" type="ORF">HMPREF9698_00197</name>
</gene>
<evidence type="ECO:0000256" key="3">
    <source>
        <dbReference type="ARBA" id="ARBA00022475"/>
    </source>
</evidence>
<dbReference type="eggNOG" id="COG0601">
    <property type="taxonomic scope" value="Bacteria"/>
</dbReference>
<feature type="transmembrane region" description="Helical" evidence="7">
    <location>
        <begin position="100"/>
        <end position="119"/>
    </location>
</feature>
<name>K9EY53_9LACT</name>
<evidence type="ECO:0000256" key="6">
    <source>
        <dbReference type="ARBA" id="ARBA00023136"/>
    </source>
</evidence>
<feature type="transmembrane region" description="Helical" evidence="7">
    <location>
        <begin position="131"/>
        <end position="155"/>
    </location>
</feature>
<evidence type="ECO:0000256" key="7">
    <source>
        <dbReference type="RuleBase" id="RU363032"/>
    </source>
</evidence>
<feature type="transmembrane region" description="Helical" evidence="7">
    <location>
        <begin position="280"/>
        <end position="306"/>
    </location>
</feature>
<dbReference type="Proteomes" id="UP000009875">
    <property type="component" value="Unassembled WGS sequence"/>
</dbReference>
<comment type="caution">
    <text evidence="9">The sequence shown here is derived from an EMBL/GenBank/DDBJ whole genome shotgun (WGS) entry which is preliminary data.</text>
</comment>
<dbReference type="InterPro" id="IPR035906">
    <property type="entry name" value="MetI-like_sf"/>
</dbReference>
<dbReference type="STRING" id="883081.HMPREF9698_00197"/>
<organism evidence="9 10">
    <name type="scientific">Alloiococcus otitis ATCC 51267</name>
    <dbReference type="NCBI Taxonomy" id="883081"/>
    <lineage>
        <taxon>Bacteria</taxon>
        <taxon>Bacillati</taxon>
        <taxon>Bacillota</taxon>
        <taxon>Bacilli</taxon>
        <taxon>Lactobacillales</taxon>
        <taxon>Carnobacteriaceae</taxon>
        <taxon>Alloiococcus</taxon>
    </lineage>
</organism>
<dbReference type="PANTHER" id="PTHR43163">
    <property type="entry name" value="DIPEPTIDE TRANSPORT SYSTEM PERMEASE PROTEIN DPPB-RELATED"/>
    <property type="match status" value="1"/>
</dbReference>
<dbReference type="AlphaFoldDB" id="K9EY53"/>
<evidence type="ECO:0000259" key="8">
    <source>
        <dbReference type="PROSITE" id="PS50928"/>
    </source>
</evidence>
<evidence type="ECO:0000256" key="1">
    <source>
        <dbReference type="ARBA" id="ARBA00004651"/>
    </source>
</evidence>
<evidence type="ECO:0000313" key="9">
    <source>
        <dbReference type="EMBL" id="EKU94165.1"/>
    </source>
</evidence>
<proteinExistence type="inferred from homology"/>
<dbReference type="InterPro" id="IPR000515">
    <property type="entry name" value="MetI-like"/>
</dbReference>
<dbReference type="PATRIC" id="fig|883081.3.peg.199"/>
<feature type="transmembrane region" description="Helical" evidence="7">
    <location>
        <begin position="234"/>
        <end position="260"/>
    </location>
</feature>
<evidence type="ECO:0000256" key="4">
    <source>
        <dbReference type="ARBA" id="ARBA00022692"/>
    </source>
</evidence>
<feature type="transmembrane region" description="Helical" evidence="7">
    <location>
        <begin position="12"/>
        <end position="29"/>
    </location>
</feature>
<dbReference type="Pfam" id="PF00528">
    <property type="entry name" value="BPD_transp_1"/>
    <property type="match status" value="1"/>
</dbReference>
<dbReference type="SUPFAM" id="SSF161098">
    <property type="entry name" value="MetI-like"/>
    <property type="match status" value="1"/>
</dbReference>